<name>A0AAW1L6H0_POPJA</name>
<keyword evidence="2" id="KW-0540">Nuclease</keyword>
<keyword evidence="2" id="KW-0378">Hydrolase</keyword>
<feature type="domain" description="Endonuclease/exonuclease/phosphatase" evidence="1">
    <location>
        <begin position="22"/>
        <end position="73"/>
    </location>
</feature>
<gene>
    <name evidence="2" type="ORF">QE152_g15251</name>
</gene>
<dbReference type="AlphaFoldDB" id="A0AAW1L6H0"/>
<sequence>MDGPEWNDVEAVAVQLADNTAIVCHYNRPSRKLDQRQLDMLFARAKKAVVAGDFNASHAAWGCHRNNVIGNILKRRLGVPPQQRHWEYTKRVRQQ</sequence>
<proteinExistence type="predicted"/>
<keyword evidence="3" id="KW-1185">Reference proteome</keyword>
<evidence type="ECO:0000313" key="3">
    <source>
        <dbReference type="Proteomes" id="UP001458880"/>
    </source>
</evidence>
<comment type="caution">
    <text evidence="2">The sequence shown here is derived from an EMBL/GenBank/DDBJ whole genome shotgun (WGS) entry which is preliminary data.</text>
</comment>
<reference evidence="2 3" key="1">
    <citation type="journal article" date="2024" name="BMC Genomics">
        <title>De novo assembly and annotation of Popillia japonica's genome with initial clues to its potential as an invasive pest.</title>
        <authorList>
            <person name="Cucini C."/>
            <person name="Boschi S."/>
            <person name="Funari R."/>
            <person name="Cardaioli E."/>
            <person name="Iannotti N."/>
            <person name="Marturano G."/>
            <person name="Paoli F."/>
            <person name="Bruttini M."/>
            <person name="Carapelli A."/>
            <person name="Frati F."/>
            <person name="Nardi F."/>
        </authorList>
    </citation>
    <scope>NUCLEOTIDE SEQUENCE [LARGE SCALE GENOMIC DNA]</scope>
    <source>
        <strain evidence="2">DMR45628</strain>
    </source>
</reference>
<keyword evidence="2" id="KW-0255">Endonuclease</keyword>
<organism evidence="2 3">
    <name type="scientific">Popillia japonica</name>
    <name type="common">Japanese beetle</name>
    <dbReference type="NCBI Taxonomy" id="7064"/>
    <lineage>
        <taxon>Eukaryota</taxon>
        <taxon>Metazoa</taxon>
        <taxon>Ecdysozoa</taxon>
        <taxon>Arthropoda</taxon>
        <taxon>Hexapoda</taxon>
        <taxon>Insecta</taxon>
        <taxon>Pterygota</taxon>
        <taxon>Neoptera</taxon>
        <taxon>Endopterygota</taxon>
        <taxon>Coleoptera</taxon>
        <taxon>Polyphaga</taxon>
        <taxon>Scarabaeiformia</taxon>
        <taxon>Scarabaeidae</taxon>
        <taxon>Rutelinae</taxon>
        <taxon>Popillia</taxon>
    </lineage>
</organism>
<protein>
    <submittedName>
        <fullName evidence="2">Endonuclease-reverse transcriptase</fullName>
    </submittedName>
</protein>
<dbReference type="InterPro" id="IPR005135">
    <property type="entry name" value="Endo/exonuclease/phosphatase"/>
</dbReference>
<evidence type="ECO:0000259" key="1">
    <source>
        <dbReference type="Pfam" id="PF14529"/>
    </source>
</evidence>
<dbReference type="GO" id="GO:0004519">
    <property type="term" value="F:endonuclease activity"/>
    <property type="evidence" value="ECO:0007669"/>
    <property type="project" value="UniProtKB-KW"/>
</dbReference>
<evidence type="ECO:0000313" key="2">
    <source>
        <dbReference type="EMBL" id="KAK9730377.1"/>
    </source>
</evidence>
<dbReference type="EMBL" id="JASPKY010000148">
    <property type="protein sequence ID" value="KAK9730377.1"/>
    <property type="molecule type" value="Genomic_DNA"/>
</dbReference>
<dbReference type="Proteomes" id="UP001458880">
    <property type="component" value="Unassembled WGS sequence"/>
</dbReference>
<dbReference type="InterPro" id="IPR036691">
    <property type="entry name" value="Endo/exonu/phosph_ase_sf"/>
</dbReference>
<accession>A0AAW1L6H0</accession>
<dbReference type="Gene3D" id="3.60.10.10">
    <property type="entry name" value="Endonuclease/exonuclease/phosphatase"/>
    <property type="match status" value="1"/>
</dbReference>
<dbReference type="SUPFAM" id="SSF56219">
    <property type="entry name" value="DNase I-like"/>
    <property type="match status" value="1"/>
</dbReference>
<dbReference type="Pfam" id="PF14529">
    <property type="entry name" value="Exo_endo_phos_2"/>
    <property type="match status" value="1"/>
</dbReference>